<protein>
    <submittedName>
        <fullName evidence="2">Uncharacterized protein</fullName>
    </submittedName>
</protein>
<dbReference type="AlphaFoldDB" id="A0A166MN03"/>
<gene>
    <name evidence="2" type="ORF">EXIGLDRAFT_784160</name>
</gene>
<keyword evidence="3" id="KW-1185">Reference proteome</keyword>
<name>A0A166MN03_EXIGL</name>
<sequence length="188" mass="21371">MANSHNNGQLCIARRLGGCVEPDRFGRVGPARYRGTTRRLERVQQCQRDIIRKVTTPARTVNGNPTGEPDAALEHTELYDAFNDSQVALAETRGKLEFVRTEVDVTQREVRTLRDENTRLVARARDLAFSHNESTGSDTARADQAAGKRRPEMERVGFRENMRVMLALDERAMRQKQRDERCGGETEK</sequence>
<reference evidence="2 3" key="1">
    <citation type="journal article" date="2016" name="Mol. Biol. Evol.">
        <title>Comparative Genomics of Early-Diverging Mushroom-Forming Fungi Provides Insights into the Origins of Lignocellulose Decay Capabilities.</title>
        <authorList>
            <person name="Nagy L.G."/>
            <person name="Riley R."/>
            <person name="Tritt A."/>
            <person name="Adam C."/>
            <person name="Daum C."/>
            <person name="Floudas D."/>
            <person name="Sun H."/>
            <person name="Yadav J.S."/>
            <person name="Pangilinan J."/>
            <person name="Larsson K.H."/>
            <person name="Matsuura K."/>
            <person name="Barry K."/>
            <person name="Labutti K."/>
            <person name="Kuo R."/>
            <person name="Ohm R.A."/>
            <person name="Bhattacharya S.S."/>
            <person name="Shirouzu T."/>
            <person name="Yoshinaga Y."/>
            <person name="Martin F.M."/>
            <person name="Grigoriev I.V."/>
            <person name="Hibbett D.S."/>
        </authorList>
    </citation>
    <scope>NUCLEOTIDE SEQUENCE [LARGE SCALE GENOMIC DNA]</scope>
    <source>
        <strain evidence="2 3">HHB12029</strain>
    </source>
</reference>
<dbReference type="EMBL" id="KV427042">
    <property type="protein sequence ID" value="KZV78213.1"/>
    <property type="molecule type" value="Genomic_DNA"/>
</dbReference>
<evidence type="ECO:0000256" key="1">
    <source>
        <dbReference type="SAM" id="MobiDB-lite"/>
    </source>
</evidence>
<feature type="region of interest" description="Disordered" evidence="1">
    <location>
        <begin position="131"/>
        <end position="156"/>
    </location>
</feature>
<dbReference type="InParanoid" id="A0A166MN03"/>
<proteinExistence type="predicted"/>
<evidence type="ECO:0000313" key="3">
    <source>
        <dbReference type="Proteomes" id="UP000077266"/>
    </source>
</evidence>
<organism evidence="2 3">
    <name type="scientific">Exidia glandulosa HHB12029</name>
    <dbReference type="NCBI Taxonomy" id="1314781"/>
    <lineage>
        <taxon>Eukaryota</taxon>
        <taxon>Fungi</taxon>
        <taxon>Dikarya</taxon>
        <taxon>Basidiomycota</taxon>
        <taxon>Agaricomycotina</taxon>
        <taxon>Agaricomycetes</taxon>
        <taxon>Auriculariales</taxon>
        <taxon>Exidiaceae</taxon>
        <taxon>Exidia</taxon>
    </lineage>
</organism>
<accession>A0A166MN03</accession>
<evidence type="ECO:0000313" key="2">
    <source>
        <dbReference type="EMBL" id="KZV78213.1"/>
    </source>
</evidence>
<dbReference type="Proteomes" id="UP000077266">
    <property type="component" value="Unassembled WGS sequence"/>
</dbReference>